<dbReference type="RefSeq" id="WP_324276262.1">
    <property type="nucleotide sequence ID" value="NZ_CP141261.1"/>
</dbReference>
<dbReference type="Pfam" id="PF13185">
    <property type="entry name" value="GAF_2"/>
    <property type="match status" value="1"/>
</dbReference>
<sequence>MGVARRSRAGAGGRVGRPLVRPGDGLPGLAWQAGEPVVVADLWHDSRFLRPEAARADSLRTGVAFPVMRGHTLLAVCELFSRDQRDVPTELLDVLGNAGRQIGQFLGRLRAESEVRELANTLQRSLLPSHLPAVPGVDLAARYRPGGGSALVGVTPTTSCPCRTAGGWC</sequence>
<dbReference type="SUPFAM" id="SSF55781">
    <property type="entry name" value="GAF domain-like"/>
    <property type="match status" value="1"/>
</dbReference>
<accession>A0ABZ1B521</accession>
<dbReference type="EMBL" id="CP141261">
    <property type="protein sequence ID" value="WRL64938.1"/>
    <property type="molecule type" value="Genomic_DNA"/>
</dbReference>
<evidence type="ECO:0000313" key="2">
    <source>
        <dbReference type="EMBL" id="WRL64938.1"/>
    </source>
</evidence>
<keyword evidence="3" id="KW-1185">Reference proteome</keyword>
<proteinExistence type="predicted"/>
<organism evidence="2 3">
    <name type="scientific">Blastococcus brunescens</name>
    <dbReference type="NCBI Taxonomy" id="1564165"/>
    <lineage>
        <taxon>Bacteria</taxon>
        <taxon>Bacillati</taxon>
        <taxon>Actinomycetota</taxon>
        <taxon>Actinomycetes</taxon>
        <taxon>Geodermatophilales</taxon>
        <taxon>Geodermatophilaceae</taxon>
        <taxon>Blastococcus</taxon>
    </lineage>
</organism>
<dbReference type="InterPro" id="IPR029016">
    <property type="entry name" value="GAF-like_dom_sf"/>
</dbReference>
<protein>
    <submittedName>
        <fullName evidence="2">GAF domain-containing protein</fullName>
    </submittedName>
</protein>
<reference evidence="2 3" key="1">
    <citation type="submission" date="2023-12" db="EMBL/GenBank/DDBJ databases">
        <title>Blastococcus brunescens sp. nov., an actonobacterium isolated from sandstone collected in sahara desert.</title>
        <authorList>
            <person name="Gtari M."/>
            <person name="Ghodhbane F."/>
        </authorList>
    </citation>
    <scope>NUCLEOTIDE SEQUENCE [LARGE SCALE GENOMIC DNA]</scope>
    <source>
        <strain evidence="2 3">BMG 8361</strain>
    </source>
</reference>
<name>A0ABZ1B521_9ACTN</name>
<evidence type="ECO:0000259" key="1">
    <source>
        <dbReference type="Pfam" id="PF13185"/>
    </source>
</evidence>
<feature type="domain" description="GAF" evidence="1">
    <location>
        <begin position="16"/>
        <end position="105"/>
    </location>
</feature>
<dbReference type="Proteomes" id="UP001324287">
    <property type="component" value="Chromosome"/>
</dbReference>
<dbReference type="InterPro" id="IPR003018">
    <property type="entry name" value="GAF"/>
</dbReference>
<gene>
    <name evidence="2" type="ORF">U6N30_04215</name>
</gene>
<evidence type="ECO:0000313" key="3">
    <source>
        <dbReference type="Proteomes" id="UP001324287"/>
    </source>
</evidence>
<dbReference type="Gene3D" id="3.30.450.40">
    <property type="match status" value="1"/>
</dbReference>